<proteinExistence type="predicted"/>
<evidence type="ECO:0000313" key="2">
    <source>
        <dbReference type="EMBL" id="ALG69609.1"/>
    </source>
</evidence>
<evidence type="ECO:0000313" key="3">
    <source>
        <dbReference type="Proteomes" id="UP000069935"/>
    </source>
</evidence>
<dbReference type="AlphaFoldDB" id="A0AAC9EWV5"/>
<protein>
    <submittedName>
        <fullName evidence="2">Uncharacterized protein</fullName>
    </submittedName>
</protein>
<dbReference type="EMBL" id="CP012401">
    <property type="protein sequence ID" value="ALG69609.1"/>
    <property type="molecule type" value="Genomic_DNA"/>
</dbReference>
<reference evidence="2 3" key="2">
    <citation type="journal article" date="2016" name="Genome Announc.">
        <title>Complete Genome Sequence of a Strain of Azospirillum thiophilum Isolated from a Sulfide Spring.</title>
        <authorList>
            <person name="Fomenkov A."/>
            <person name="Vincze T."/>
            <person name="Grabovich M."/>
            <person name="Anton B.P."/>
            <person name="Dubinina G."/>
            <person name="Orlova M."/>
            <person name="Belousova E."/>
            <person name="Roberts R.J."/>
        </authorList>
    </citation>
    <scope>NUCLEOTIDE SEQUENCE [LARGE SCALE GENOMIC DNA]</scope>
    <source>
        <strain evidence="2 3">BV-S</strain>
    </source>
</reference>
<dbReference type="Proteomes" id="UP000069935">
    <property type="component" value="Chromosome 1"/>
</dbReference>
<organism evidence="2 3">
    <name type="scientific">Azospirillum thiophilum</name>
    <dbReference type="NCBI Taxonomy" id="528244"/>
    <lineage>
        <taxon>Bacteria</taxon>
        <taxon>Pseudomonadati</taxon>
        <taxon>Pseudomonadota</taxon>
        <taxon>Alphaproteobacteria</taxon>
        <taxon>Rhodospirillales</taxon>
        <taxon>Azospirillaceae</taxon>
        <taxon>Azospirillum</taxon>
    </lineage>
</organism>
<feature type="region of interest" description="Disordered" evidence="1">
    <location>
        <begin position="56"/>
        <end position="76"/>
    </location>
</feature>
<name>A0AAC9EWV5_9PROT</name>
<dbReference type="RefSeq" id="WP_045582007.1">
    <property type="nucleotide sequence ID" value="NZ_CP012401.1"/>
</dbReference>
<evidence type="ECO:0000256" key="1">
    <source>
        <dbReference type="SAM" id="MobiDB-lite"/>
    </source>
</evidence>
<reference evidence="3" key="1">
    <citation type="submission" date="2015-08" db="EMBL/GenBank/DDBJ databases">
        <title>Complete Genome Sequence of Azospirillum thiophilum BV-S.</title>
        <authorList>
            <person name="Fomenkov A."/>
            <person name="Vincze T."/>
            <person name="Grabovich M."/>
            <person name="Dubinina G."/>
            <person name="Orlova M."/>
            <person name="Belousova E."/>
            <person name="Roberts R.J."/>
        </authorList>
    </citation>
    <scope>NUCLEOTIDE SEQUENCE [LARGE SCALE GENOMIC DNA]</scope>
    <source>
        <strain evidence="3">BV-S</strain>
    </source>
</reference>
<gene>
    <name evidence="2" type="ORF">AL072_00205</name>
</gene>
<keyword evidence="3" id="KW-1185">Reference proteome</keyword>
<sequence>MTGDAIALSLRLKKSDWLRLHALVTELRAADAPAPSLQGVIIAALNDYLTKRGEAPLETQPFGRGGARTSRKRAGA</sequence>
<dbReference type="KEGG" id="ati:AL072_00205"/>
<accession>A0AAC9EWV5</accession>